<gene>
    <name evidence="1" type="ORF">DFP97_1353</name>
</gene>
<dbReference type="RefSeq" id="WP_114384218.1">
    <property type="nucleotide sequence ID" value="NZ_QPJD01000035.1"/>
</dbReference>
<dbReference type="OrthoDB" id="2188649at2"/>
<reference evidence="1 2" key="1">
    <citation type="submission" date="2018-07" db="EMBL/GenBank/DDBJ databases">
        <title>Genomic Encyclopedia of Type Strains, Phase III (KMG-III): the genomes of soil and plant-associated and newly described type strains.</title>
        <authorList>
            <person name="Whitman W."/>
        </authorList>
    </citation>
    <scope>NUCLEOTIDE SEQUENCE [LARGE SCALE GENOMIC DNA]</scope>
    <source>
        <strain evidence="1 2">CECT 7506</strain>
    </source>
</reference>
<dbReference type="EMBL" id="QPJD01000035">
    <property type="protein sequence ID" value="RCW40341.1"/>
    <property type="molecule type" value="Genomic_DNA"/>
</dbReference>
<name>A0A368VIX5_9BACL</name>
<comment type="caution">
    <text evidence="1">The sequence shown here is derived from an EMBL/GenBank/DDBJ whole genome shotgun (WGS) entry which is preliminary data.</text>
</comment>
<dbReference type="Proteomes" id="UP000252415">
    <property type="component" value="Unassembled WGS sequence"/>
</dbReference>
<evidence type="ECO:0000313" key="1">
    <source>
        <dbReference type="EMBL" id="RCW40341.1"/>
    </source>
</evidence>
<dbReference type="AlphaFoldDB" id="A0A368VIX5"/>
<sequence length="319" mass="37585">MIENKIIIKVILPHNTFNEKNIKMWLDFLLWFTPTDMAGNLTTGNKIVPFQPHKFYENLNNEVAESRFSIRLSDENSNISIAKLQYQTTVSVSAANIDIKEIMYRIEKLIVELEAITAFAMDKEDFFWQSNKDPNNYKRRNKSLNNVKIIKDPRLPRREIIDPLSLPGYIQYFHEIGFTSSWKMWFGPLFYKYIPFERLVAFKGGYETLIINESFVRITLYKNSWEYDDPQNRAIQWDCRRSLEIDTVVEQLRGIGNRTGNTDPSIEFITTDLQYGGDLRVKYYYNSEGKLVPRSKSVSVIEYEMKKSGEVQWKEIRST</sequence>
<evidence type="ECO:0000313" key="2">
    <source>
        <dbReference type="Proteomes" id="UP000252415"/>
    </source>
</evidence>
<proteinExistence type="predicted"/>
<accession>A0A368VIX5</accession>
<organism evidence="1 2">
    <name type="scientific">Paenibacillus prosopidis</name>
    <dbReference type="NCBI Taxonomy" id="630520"/>
    <lineage>
        <taxon>Bacteria</taxon>
        <taxon>Bacillati</taxon>
        <taxon>Bacillota</taxon>
        <taxon>Bacilli</taxon>
        <taxon>Bacillales</taxon>
        <taxon>Paenibacillaceae</taxon>
        <taxon>Paenibacillus</taxon>
    </lineage>
</organism>
<protein>
    <submittedName>
        <fullName evidence="1">Uncharacterized protein</fullName>
    </submittedName>
</protein>
<keyword evidence="2" id="KW-1185">Reference proteome</keyword>